<dbReference type="Proteomes" id="UP000198615">
    <property type="component" value="Unassembled WGS sequence"/>
</dbReference>
<evidence type="ECO:0000313" key="1">
    <source>
        <dbReference type="EMBL" id="SDF45568.1"/>
    </source>
</evidence>
<name>A0A8G2EVV0_9PROT</name>
<organism evidence="1 2">
    <name type="scientific">Thalassobaculum litoreum DSM 18839</name>
    <dbReference type="NCBI Taxonomy" id="1123362"/>
    <lineage>
        <taxon>Bacteria</taxon>
        <taxon>Pseudomonadati</taxon>
        <taxon>Pseudomonadota</taxon>
        <taxon>Alphaproteobacteria</taxon>
        <taxon>Rhodospirillales</taxon>
        <taxon>Thalassobaculaceae</taxon>
        <taxon>Thalassobaculum</taxon>
    </lineage>
</organism>
<dbReference type="AlphaFoldDB" id="A0A8G2EVV0"/>
<comment type="caution">
    <text evidence="1">The sequence shown here is derived from an EMBL/GenBank/DDBJ whole genome shotgun (WGS) entry which is preliminary data.</text>
</comment>
<gene>
    <name evidence="1" type="ORF">SAMN05660686_01426</name>
</gene>
<proteinExistence type="predicted"/>
<accession>A0A8G2EVV0</accession>
<keyword evidence="2" id="KW-1185">Reference proteome</keyword>
<dbReference type="RefSeq" id="WP_139189138.1">
    <property type="nucleotide sequence ID" value="NZ_FNBW01000003.1"/>
</dbReference>
<dbReference type="EMBL" id="FNBW01000003">
    <property type="protein sequence ID" value="SDF45568.1"/>
    <property type="molecule type" value="Genomic_DNA"/>
</dbReference>
<sequence length="78" mass="8802">MLERLLPYERQWLGPDDQVLPALLHTVLTKGFVQVVVLMTAVIGIADLVAADGGTWWPRSWPMPPDFLGQLAHPFRRP</sequence>
<evidence type="ECO:0000313" key="2">
    <source>
        <dbReference type="Proteomes" id="UP000198615"/>
    </source>
</evidence>
<reference evidence="1 2" key="1">
    <citation type="submission" date="2016-10" db="EMBL/GenBank/DDBJ databases">
        <authorList>
            <person name="Varghese N."/>
            <person name="Submissions S."/>
        </authorList>
    </citation>
    <scope>NUCLEOTIDE SEQUENCE [LARGE SCALE GENOMIC DNA]</scope>
    <source>
        <strain evidence="1 2">DSM 18839</strain>
    </source>
</reference>
<dbReference type="OrthoDB" id="9770329at2"/>
<protein>
    <submittedName>
        <fullName evidence="1">Uncharacterized protein</fullName>
    </submittedName>
</protein>